<keyword evidence="10 15" id="KW-1133">Transmembrane helix</keyword>
<evidence type="ECO:0000256" key="5">
    <source>
        <dbReference type="ARBA" id="ARBA00022448"/>
    </source>
</evidence>
<comment type="catalytic activity">
    <reaction evidence="14 15">
        <text>a ubiquinone + NADH + 5 H(+)(in) = a ubiquinol + NAD(+) + 4 H(+)(out)</text>
        <dbReference type="Rhea" id="RHEA:29091"/>
        <dbReference type="Rhea" id="RHEA-COMP:9565"/>
        <dbReference type="Rhea" id="RHEA-COMP:9566"/>
        <dbReference type="ChEBI" id="CHEBI:15378"/>
        <dbReference type="ChEBI" id="CHEBI:16389"/>
        <dbReference type="ChEBI" id="CHEBI:17976"/>
        <dbReference type="ChEBI" id="CHEBI:57540"/>
        <dbReference type="ChEBI" id="CHEBI:57945"/>
        <dbReference type="EC" id="7.1.1.2"/>
    </reaction>
</comment>
<evidence type="ECO:0000256" key="9">
    <source>
        <dbReference type="ARBA" id="ARBA00022982"/>
    </source>
</evidence>
<geneLocation type="mitochondrion" evidence="17"/>
<keyword evidence="11 15" id="KW-0520">NAD</keyword>
<keyword evidence="7 15" id="KW-0812">Transmembrane</keyword>
<keyword evidence="9 15" id="KW-0249">Electron transport</keyword>
<dbReference type="EC" id="7.1.1.2" evidence="3 15"/>
<keyword evidence="5 15" id="KW-0813">Transport</keyword>
<dbReference type="AlphaFoldDB" id="S4V0G0"/>
<keyword evidence="13 15" id="KW-0472">Membrane</keyword>
<evidence type="ECO:0000256" key="7">
    <source>
        <dbReference type="ARBA" id="ARBA00022692"/>
    </source>
</evidence>
<evidence type="ECO:0000256" key="6">
    <source>
        <dbReference type="ARBA" id="ARBA00022660"/>
    </source>
</evidence>
<evidence type="ECO:0000256" key="10">
    <source>
        <dbReference type="ARBA" id="ARBA00022989"/>
    </source>
</evidence>
<dbReference type="InterPro" id="IPR050269">
    <property type="entry name" value="ComplexI_Subunit6"/>
</dbReference>
<evidence type="ECO:0000256" key="11">
    <source>
        <dbReference type="ARBA" id="ARBA00023027"/>
    </source>
</evidence>
<organism evidence="17">
    <name type="scientific">Cardioglossa leucomystax</name>
    <name type="common">silver long-fingered frog</name>
    <dbReference type="NCBI Taxonomy" id="111122"/>
    <lineage>
        <taxon>Eukaryota</taxon>
        <taxon>Metazoa</taxon>
        <taxon>Chordata</taxon>
        <taxon>Craniata</taxon>
        <taxon>Vertebrata</taxon>
        <taxon>Euteleostomi</taxon>
        <taxon>Amphibia</taxon>
        <taxon>Batrachia</taxon>
        <taxon>Anura</taxon>
        <taxon>Neobatrachia</taxon>
        <taxon>Microhyloidea</taxon>
        <taxon>Arthroleptidae</taxon>
        <taxon>Cardioglossa</taxon>
    </lineage>
</organism>
<dbReference type="GO" id="GO:0031966">
    <property type="term" value="C:mitochondrial membrane"/>
    <property type="evidence" value="ECO:0007669"/>
    <property type="project" value="UniProtKB-SubCell"/>
</dbReference>
<evidence type="ECO:0000256" key="13">
    <source>
        <dbReference type="ARBA" id="ARBA00023136"/>
    </source>
</evidence>
<dbReference type="PANTHER" id="PTHR11435:SF1">
    <property type="entry name" value="NADH-UBIQUINONE OXIDOREDUCTASE CHAIN 6"/>
    <property type="match status" value="1"/>
</dbReference>
<evidence type="ECO:0000256" key="16">
    <source>
        <dbReference type="SAM" id="SignalP"/>
    </source>
</evidence>
<evidence type="ECO:0000256" key="12">
    <source>
        <dbReference type="ARBA" id="ARBA00023128"/>
    </source>
</evidence>
<dbReference type="Pfam" id="PF00499">
    <property type="entry name" value="Oxidored_q3"/>
    <property type="match status" value="1"/>
</dbReference>
<evidence type="ECO:0000256" key="3">
    <source>
        <dbReference type="ARBA" id="ARBA00012944"/>
    </source>
</evidence>
<evidence type="ECO:0000256" key="4">
    <source>
        <dbReference type="ARBA" id="ARBA00021095"/>
    </source>
</evidence>
<comment type="similarity">
    <text evidence="2 15">Belongs to the complex I subunit 6 family.</text>
</comment>
<keyword evidence="6 15" id="KW-0679">Respiratory chain</keyword>
<accession>S4V0G0</accession>
<keyword evidence="8 15" id="KW-1278">Translocase</keyword>
<dbReference type="PANTHER" id="PTHR11435">
    <property type="entry name" value="NADH UBIQUINONE OXIDOREDUCTASE SUBUNIT ND6"/>
    <property type="match status" value="1"/>
</dbReference>
<evidence type="ECO:0000256" key="14">
    <source>
        <dbReference type="ARBA" id="ARBA00049551"/>
    </source>
</evidence>
<protein>
    <recommendedName>
        <fullName evidence="4 15">NADH-ubiquinone oxidoreductase chain 6</fullName>
        <ecNumber evidence="3 15">7.1.1.2</ecNumber>
    </recommendedName>
</protein>
<name>S4V0G0_9NEOB</name>
<feature type="chain" id="PRO_5004524557" description="NADH-ubiquinone oxidoreductase chain 6" evidence="16">
    <location>
        <begin position="24"/>
        <end position="163"/>
    </location>
</feature>
<feature type="transmembrane region" description="Helical" evidence="15">
    <location>
        <begin position="43"/>
        <end position="70"/>
    </location>
</feature>
<evidence type="ECO:0000313" key="17">
    <source>
        <dbReference type="EMBL" id="AGN71074.1"/>
    </source>
</evidence>
<reference evidence="17" key="1">
    <citation type="journal article" date="2013" name="Mol. Biol. Evol.">
        <title>Efficient Sequencing of Anuran mtDNAs and a Mitogenomic Exploration of the Phylogeny and Evolution of Frogs.</title>
        <authorList>
            <person name="Zhang P."/>
            <person name="Liang D."/>
            <person name="Mao R.L."/>
            <person name="Hillis D.M."/>
            <person name="Wake D.B."/>
            <person name="Cannatella D.C."/>
        </authorList>
    </citation>
    <scope>NUCLEOTIDE SEQUENCE</scope>
</reference>
<dbReference type="EMBL" id="JX564856">
    <property type="protein sequence ID" value="AGN71074.1"/>
    <property type="molecule type" value="Genomic_DNA"/>
</dbReference>
<evidence type="ECO:0000256" key="8">
    <source>
        <dbReference type="ARBA" id="ARBA00022967"/>
    </source>
</evidence>
<dbReference type="InterPro" id="IPR001457">
    <property type="entry name" value="NADH_UbQ/plastoQ_OxRdtase_su6"/>
</dbReference>
<sequence>MTCQLCFLLGLLAVASNPSPYFAAFGLVWGAGAGCYMLASMGVTYLSLLLFLMYLGGMMVVFAYSAALVAEPYPEAWGSKAVVKYLVFLGGALGLFWGFFVEVGTAVKAAMGFSIVGNDWWGVCGMFGSGGWLLFFMGWSLLLTLFSVLEVVRGHFSGVLRVV</sequence>
<keyword evidence="15" id="KW-0830">Ubiquinone</keyword>
<feature type="transmembrane region" description="Helical" evidence="15">
    <location>
        <begin position="120"/>
        <end position="146"/>
    </location>
</feature>
<keyword evidence="16" id="KW-0732">Signal</keyword>
<comment type="subcellular location">
    <subcellularLocation>
        <location evidence="1 15">Mitochondrion membrane</location>
        <topology evidence="1 15">Multi-pass membrane protein</topology>
    </subcellularLocation>
</comment>
<proteinExistence type="inferred from homology"/>
<feature type="transmembrane region" description="Helical" evidence="15">
    <location>
        <begin position="82"/>
        <end position="100"/>
    </location>
</feature>
<evidence type="ECO:0000256" key="15">
    <source>
        <dbReference type="RuleBase" id="RU004430"/>
    </source>
</evidence>
<comment type="function">
    <text evidence="15">Core subunit of the mitochondrial membrane respiratory chain NADH dehydrogenase (Complex I) which catalyzes electron transfer from NADH through the respiratory chain, using ubiquinone as an electron acceptor. Essential for the catalytic activity and assembly of complex I.</text>
</comment>
<keyword evidence="12 15" id="KW-0496">Mitochondrion</keyword>
<dbReference type="GO" id="GO:0008137">
    <property type="term" value="F:NADH dehydrogenase (ubiquinone) activity"/>
    <property type="evidence" value="ECO:0007669"/>
    <property type="project" value="UniProtKB-UniRule"/>
</dbReference>
<feature type="signal peptide" evidence="16">
    <location>
        <begin position="1"/>
        <end position="23"/>
    </location>
</feature>
<evidence type="ECO:0000256" key="1">
    <source>
        <dbReference type="ARBA" id="ARBA00004225"/>
    </source>
</evidence>
<evidence type="ECO:0000256" key="2">
    <source>
        <dbReference type="ARBA" id="ARBA00005698"/>
    </source>
</evidence>
<gene>
    <name evidence="17" type="primary">ND6</name>
</gene>